<dbReference type="AlphaFoldDB" id="A0A179I168"/>
<sequence length="806" mass="88254">IVSATSFCAMPSPSLLVLAVSVLPFTTAVSCPYIQGNQARDAVPVYHPEAIIEGRANPDGSDFGRCPRKSKVAGGGTRSTDFWPCELNLGVLRQNADKTSPLEADFDYATAFAKIDVAQLKKDLTKLQTDSQKFWPADFGNYGPFWIRLSWHNAGTYRMIDGRGGAGMGQQRFAPLNSWPDNASLDKARRLLWPIKQKYGSGLSWADLFVYAGNVGMENMGFPTYGFAFGRVDTWQSDEGIYWGSEHEFVPSKKSNTDRYNSSTDINSRADKLESPLGASNLGLIYVNPEGPDGTPDPKASAKDIRMTFGRMGMNDEETVALIAGGHAFGKTHGAVSRDNIGPEPNAAPLEQQGLGWKNSFQSGVGNNSYTSGLEVIWSRTPTKWANDFLFSLLNHNWTLVTSPGGAKQWEATGANASYPDPFDPHKFHKPTMLTSDLGLRYDPIYRNISEKFLHDFDYFTEKFALAWYKLLHRDMGPLARYLGPEIPKKTPLIWQDPLPVASGHSIDDADVKQLKKEILSASGLNVSNLVTTAWGSASTFRISDKRGGANGGRIALKPQNSFAVNNPDRLKTVIAALQGVMKKFNSNNKDKQVSLADLIVLGGTAAVEKAAVDAGLNVTVPFTPGRVDATQNQTDETSFSFLEPQADGFRNYGKGSSRALTEELLVDKAALLTLSPPELTVLVGGLRALDANFDGSKHGILTDSPGKLTNDYFVQLLDIANTWSPVANSDEELYESKDSDGGKVKYTATRADLIFSSHPELRAVAEVYASSDAKQKFANDFIKAWNKVMELDRYDIKGRKQNNVQ</sequence>
<dbReference type="PROSITE" id="PS00436">
    <property type="entry name" value="PEROXIDASE_2"/>
    <property type="match status" value="1"/>
</dbReference>
<evidence type="ECO:0000313" key="14">
    <source>
        <dbReference type="Proteomes" id="UP000243081"/>
    </source>
</evidence>
<comment type="catalytic activity">
    <reaction evidence="9 10">
        <text>H2O2 + AH2 = A + 2 H2O</text>
        <dbReference type="Rhea" id="RHEA:30275"/>
        <dbReference type="ChEBI" id="CHEBI:13193"/>
        <dbReference type="ChEBI" id="CHEBI:15377"/>
        <dbReference type="ChEBI" id="CHEBI:16240"/>
        <dbReference type="ChEBI" id="CHEBI:17499"/>
        <dbReference type="EC" id="1.11.1.21"/>
    </reaction>
</comment>
<dbReference type="InterPro" id="IPR000763">
    <property type="entry name" value="Catalase_peroxidase"/>
</dbReference>
<keyword evidence="3 10" id="KW-0349">Heme</keyword>
<comment type="catalytic activity">
    <reaction evidence="8 10">
        <text>2 H2O2 = O2 + 2 H2O</text>
        <dbReference type="Rhea" id="RHEA:20309"/>
        <dbReference type="ChEBI" id="CHEBI:15377"/>
        <dbReference type="ChEBI" id="CHEBI:15379"/>
        <dbReference type="ChEBI" id="CHEBI:16240"/>
        <dbReference type="EC" id="1.11.1.21"/>
    </reaction>
</comment>
<dbReference type="GO" id="GO:0004096">
    <property type="term" value="F:catalase activity"/>
    <property type="evidence" value="ECO:0007669"/>
    <property type="project" value="InterPro"/>
</dbReference>
<comment type="caution">
    <text evidence="13">The sequence shown here is derived from an EMBL/GenBank/DDBJ whole genome shotgun (WGS) entry which is preliminary data.</text>
</comment>
<evidence type="ECO:0000256" key="9">
    <source>
        <dbReference type="ARBA" id="ARBA00051651"/>
    </source>
</evidence>
<evidence type="ECO:0000259" key="12">
    <source>
        <dbReference type="PROSITE" id="PS50873"/>
    </source>
</evidence>
<dbReference type="GO" id="GO:0005829">
    <property type="term" value="C:cytosol"/>
    <property type="evidence" value="ECO:0007669"/>
    <property type="project" value="TreeGrafter"/>
</dbReference>
<dbReference type="InterPro" id="IPR010255">
    <property type="entry name" value="Haem_peroxidase_sf"/>
</dbReference>
<dbReference type="Pfam" id="PF00141">
    <property type="entry name" value="peroxidase"/>
    <property type="match status" value="2"/>
</dbReference>
<evidence type="ECO:0000256" key="3">
    <source>
        <dbReference type="ARBA" id="ARBA00022617"/>
    </source>
</evidence>
<dbReference type="GO" id="GO:0046872">
    <property type="term" value="F:metal ion binding"/>
    <property type="evidence" value="ECO:0007669"/>
    <property type="project" value="UniProtKB-KW"/>
</dbReference>
<name>A0A179I168_CORDF</name>
<keyword evidence="10" id="KW-0732">Signal</keyword>
<gene>
    <name evidence="13" type="ORF">LLEC1_00882</name>
</gene>
<dbReference type="PANTHER" id="PTHR30555:SF0">
    <property type="entry name" value="CATALASE-PEROXIDASE"/>
    <property type="match status" value="1"/>
</dbReference>
<dbReference type="SUPFAM" id="SSF48113">
    <property type="entry name" value="Heme-dependent peroxidases"/>
    <property type="match status" value="2"/>
</dbReference>
<protein>
    <recommendedName>
        <fullName evidence="10">Catalase-peroxidase</fullName>
        <ecNumber evidence="10">1.11.1.21</ecNumber>
    </recommendedName>
</protein>
<dbReference type="EC" id="1.11.1.21" evidence="10"/>
<proteinExistence type="inferred from homology"/>
<evidence type="ECO:0000256" key="7">
    <source>
        <dbReference type="ARBA" id="ARBA00023324"/>
    </source>
</evidence>
<dbReference type="EMBL" id="LUKN01004191">
    <property type="protein sequence ID" value="OAQ96417.1"/>
    <property type="molecule type" value="Genomic_DNA"/>
</dbReference>
<keyword evidence="5 10" id="KW-0560">Oxidoreductase</keyword>
<comment type="cofactor">
    <cofactor evidence="1 10">
        <name>heme b</name>
        <dbReference type="ChEBI" id="CHEBI:60344"/>
    </cofactor>
</comment>
<dbReference type="PRINTS" id="PR00458">
    <property type="entry name" value="PEROXIDASE"/>
</dbReference>
<evidence type="ECO:0000256" key="5">
    <source>
        <dbReference type="ARBA" id="ARBA00023002"/>
    </source>
</evidence>
<keyword evidence="6 10" id="KW-0408">Iron</keyword>
<evidence type="ECO:0000313" key="13">
    <source>
        <dbReference type="EMBL" id="OAQ96417.1"/>
    </source>
</evidence>
<feature type="domain" description="Plant heme peroxidase family profile" evidence="12">
    <location>
        <begin position="185"/>
        <end position="471"/>
    </location>
</feature>
<dbReference type="CDD" id="cd08200">
    <property type="entry name" value="catalase_peroxidase_2"/>
    <property type="match status" value="1"/>
</dbReference>
<dbReference type="FunFam" id="1.10.420.10:FF:000004">
    <property type="entry name" value="Catalase-peroxidase"/>
    <property type="match status" value="1"/>
</dbReference>
<dbReference type="PANTHER" id="PTHR30555">
    <property type="entry name" value="HYDROPEROXIDASE I, BIFUNCTIONAL CATALASE-PEROXIDASE"/>
    <property type="match status" value="1"/>
</dbReference>
<dbReference type="GO" id="GO:0070301">
    <property type="term" value="P:cellular response to hydrogen peroxide"/>
    <property type="evidence" value="ECO:0007669"/>
    <property type="project" value="TreeGrafter"/>
</dbReference>
<evidence type="ECO:0000256" key="2">
    <source>
        <dbReference type="ARBA" id="ARBA00022559"/>
    </source>
</evidence>
<dbReference type="PROSITE" id="PS50873">
    <property type="entry name" value="PEROXIDASE_4"/>
    <property type="match status" value="1"/>
</dbReference>
<dbReference type="OrthoDB" id="407695at2759"/>
<evidence type="ECO:0000256" key="8">
    <source>
        <dbReference type="ARBA" id="ARBA00049145"/>
    </source>
</evidence>
<accession>A0A179I168</accession>
<dbReference type="Gene3D" id="1.10.520.10">
    <property type="match status" value="2"/>
</dbReference>
<feature type="region of interest" description="Disordered" evidence="11">
    <location>
        <begin position="56"/>
        <end position="76"/>
    </location>
</feature>
<dbReference type="PROSITE" id="PS00435">
    <property type="entry name" value="PEROXIDASE_1"/>
    <property type="match status" value="1"/>
</dbReference>
<dbReference type="InterPro" id="IPR019793">
    <property type="entry name" value="Peroxidases_heam-ligand_BS"/>
</dbReference>
<dbReference type="PRINTS" id="PR00460">
    <property type="entry name" value="BPEROXIDASE"/>
</dbReference>
<dbReference type="OMA" id="WPCELNL"/>
<organism evidence="13 14">
    <name type="scientific">Cordyceps confragosa</name>
    <name type="common">Lecanicillium lecanii</name>
    <dbReference type="NCBI Taxonomy" id="2714763"/>
    <lineage>
        <taxon>Eukaryota</taxon>
        <taxon>Fungi</taxon>
        <taxon>Dikarya</taxon>
        <taxon>Ascomycota</taxon>
        <taxon>Pezizomycotina</taxon>
        <taxon>Sordariomycetes</taxon>
        <taxon>Hypocreomycetidae</taxon>
        <taxon>Hypocreales</taxon>
        <taxon>Cordycipitaceae</taxon>
        <taxon>Akanthomyces</taxon>
    </lineage>
</organism>
<dbReference type="Gene3D" id="1.10.420.10">
    <property type="entry name" value="Peroxidase, domain 2"/>
    <property type="match status" value="2"/>
</dbReference>
<dbReference type="InterPro" id="IPR019794">
    <property type="entry name" value="Peroxidases_AS"/>
</dbReference>
<feature type="non-terminal residue" evidence="13">
    <location>
        <position position="1"/>
    </location>
</feature>
<dbReference type="NCBIfam" id="TIGR00198">
    <property type="entry name" value="cat_per_HPI"/>
    <property type="match status" value="1"/>
</dbReference>
<evidence type="ECO:0000256" key="10">
    <source>
        <dbReference type="RuleBase" id="RU003451"/>
    </source>
</evidence>
<keyword evidence="2 10" id="KW-0575">Peroxidase</keyword>
<dbReference type="HAMAP" id="MF_01961">
    <property type="entry name" value="Catal_peroxid"/>
    <property type="match status" value="1"/>
</dbReference>
<evidence type="ECO:0000256" key="1">
    <source>
        <dbReference type="ARBA" id="ARBA00001970"/>
    </source>
</evidence>
<evidence type="ECO:0000256" key="6">
    <source>
        <dbReference type="ARBA" id="ARBA00023004"/>
    </source>
</evidence>
<keyword evidence="14" id="KW-1185">Reference proteome</keyword>
<dbReference type="NCBIfam" id="NF011635">
    <property type="entry name" value="PRK15061.1"/>
    <property type="match status" value="1"/>
</dbReference>
<keyword evidence="4 10" id="KW-0479">Metal-binding</keyword>
<evidence type="ECO:0000256" key="4">
    <source>
        <dbReference type="ARBA" id="ARBA00022723"/>
    </source>
</evidence>
<reference evidence="13 14" key="1">
    <citation type="submission" date="2016-03" db="EMBL/GenBank/DDBJ databases">
        <title>Fine-scale spatial genetic structure of a fungal parasite of coffee scale insects.</title>
        <authorList>
            <person name="Jackson D."/>
            <person name="Zemenick K.A."/>
            <person name="Malloure B."/>
            <person name="Quandt C.A."/>
            <person name="James T.Y."/>
        </authorList>
    </citation>
    <scope>NUCLEOTIDE SEQUENCE [LARGE SCALE GENOMIC DNA]</scope>
    <source>
        <strain evidence="13 14">UM487</strain>
    </source>
</reference>
<comment type="similarity">
    <text evidence="10">Belongs to the peroxidase family. Peroxidase/catalase subfamily.</text>
</comment>
<dbReference type="Proteomes" id="UP000243081">
    <property type="component" value="Unassembled WGS sequence"/>
</dbReference>
<evidence type="ECO:0000256" key="11">
    <source>
        <dbReference type="SAM" id="MobiDB-lite"/>
    </source>
</evidence>
<feature type="chain" id="PRO_5007950283" description="Catalase-peroxidase" evidence="10">
    <location>
        <begin position="29"/>
        <end position="806"/>
    </location>
</feature>
<dbReference type="InterPro" id="IPR002016">
    <property type="entry name" value="Haem_peroxidase"/>
</dbReference>
<feature type="signal peptide" evidence="10">
    <location>
        <begin position="1"/>
        <end position="28"/>
    </location>
</feature>
<dbReference type="GO" id="GO:0020037">
    <property type="term" value="F:heme binding"/>
    <property type="evidence" value="ECO:0007669"/>
    <property type="project" value="InterPro"/>
</dbReference>
<dbReference type="GO" id="GO:0042744">
    <property type="term" value="P:hydrogen peroxide catabolic process"/>
    <property type="evidence" value="ECO:0007669"/>
    <property type="project" value="UniProtKB-KW"/>
</dbReference>
<keyword evidence="7 10" id="KW-0376">Hydrogen peroxide</keyword>